<dbReference type="InterPro" id="IPR008256">
    <property type="entry name" value="Peptidase_S1B"/>
</dbReference>
<keyword evidence="4 6" id="KW-0378">Hydrolase</keyword>
<dbReference type="GO" id="GO:0004252">
    <property type="term" value="F:serine-type endopeptidase activity"/>
    <property type="evidence" value="ECO:0007669"/>
    <property type="project" value="InterPro"/>
</dbReference>
<evidence type="ECO:0000313" key="8">
    <source>
        <dbReference type="EMBL" id="SJM91717.1"/>
    </source>
</evidence>
<evidence type="ECO:0000313" key="9">
    <source>
        <dbReference type="Proteomes" id="UP000195667"/>
    </source>
</evidence>
<dbReference type="GO" id="GO:0006508">
    <property type="term" value="P:proteolysis"/>
    <property type="evidence" value="ECO:0007669"/>
    <property type="project" value="UniProtKB-KW"/>
</dbReference>
<proteinExistence type="inferred from homology"/>
<dbReference type="InterPro" id="IPR018114">
    <property type="entry name" value="TRYPSIN_HIS"/>
</dbReference>
<dbReference type="PANTHER" id="PTHR15462">
    <property type="entry name" value="SERINE PROTEASE"/>
    <property type="match status" value="1"/>
</dbReference>
<dbReference type="PROSITE" id="PS00134">
    <property type="entry name" value="TRYPSIN_HIS"/>
    <property type="match status" value="1"/>
</dbReference>
<name>A0A1R4H6C9_9GAMM</name>
<evidence type="ECO:0000256" key="2">
    <source>
        <dbReference type="ARBA" id="ARBA00022670"/>
    </source>
</evidence>
<feature type="domain" description="Peptidase S1" evidence="7">
    <location>
        <begin position="115"/>
        <end position="252"/>
    </location>
</feature>
<protein>
    <recommendedName>
        <fullName evidence="6">Serine protease</fullName>
        <ecNumber evidence="6">3.4.21.-</ecNumber>
    </recommendedName>
</protein>
<dbReference type="EMBL" id="FUKI01000094">
    <property type="protein sequence ID" value="SJM91717.1"/>
    <property type="molecule type" value="Genomic_DNA"/>
</dbReference>
<dbReference type="Proteomes" id="UP000195667">
    <property type="component" value="Unassembled WGS sequence"/>
</dbReference>
<dbReference type="OrthoDB" id="8392384at2"/>
<evidence type="ECO:0000256" key="4">
    <source>
        <dbReference type="ARBA" id="ARBA00022801"/>
    </source>
</evidence>
<dbReference type="Pfam" id="PF00089">
    <property type="entry name" value="Trypsin"/>
    <property type="match status" value="1"/>
</dbReference>
<dbReference type="SUPFAM" id="SSF50494">
    <property type="entry name" value="Trypsin-like serine proteases"/>
    <property type="match status" value="1"/>
</dbReference>
<evidence type="ECO:0000256" key="1">
    <source>
        <dbReference type="ARBA" id="ARBA00008764"/>
    </source>
</evidence>
<feature type="chain" id="PRO_5011833504" description="Serine protease" evidence="6">
    <location>
        <begin position="26"/>
        <end position="333"/>
    </location>
</feature>
<comment type="similarity">
    <text evidence="1 6">Belongs to the peptidase S1B family.</text>
</comment>
<keyword evidence="5 6" id="KW-0720">Serine protease</keyword>
<evidence type="ECO:0000259" key="7">
    <source>
        <dbReference type="Pfam" id="PF00089"/>
    </source>
</evidence>
<keyword evidence="2 6" id="KW-0645">Protease</keyword>
<keyword evidence="9" id="KW-1185">Reference proteome</keyword>
<sequence>MPSKKNSLLYITGLFLFTLPFFATAQGITSNEISTFEKSQPFRTEDYATAQSVLPIVTSLSDSALDNKIQLPTSTPVVKSVGSSKLQFTDSAVTTPTANTSYPFYAIGRLSFTKSNGSPGVCTASIIRRGLVLTAGHCVHSGNGSVSGYSYNFRFEPGYYKDTTPNGVWTEIEYRPFVAPDWYSGHSKPPHATDYAVIIFKEKIKGKRIGDHLTWLGYWENHMVGHHVTVLGYPNNLDKGKILHRVDGTVVNGTGNMGEFGSNMGTGSDGAPVIVNFGEYSEGDPAGGDYRNRVVSVVSYTPKATLMKQAGSKFDGQFSTFINDICKLVPSAC</sequence>
<dbReference type="EC" id="3.4.21.-" evidence="6"/>
<dbReference type="AlphaFoldDB" id="A0A1R4H6C9"/>
<dbReference type="InterPro" id="IPR050966">
    <property type="entry name" value="Glutamyl_endopeptidase"/>
</dbReference>
<keyword evidence="3 6" id="KW-0732">Signal</keyword>
<dbReference type="Gene3D" id="2.40.10.10">
    <property type="entry name" value="Trypsin-like serine proteases"/>
    <property type="match status" value="2"/>
</dbReference>
<evidence type="ECO:0000256" key="5">
    <source>
        <dbReference type="ARBA" id="ARBA00022825"/>
    </source>
</evidence>
<organism evidence="8 9">
    <name type="scientific">Crenothrix polyspora</name>
    <dbReference type="NCBI Taxonomy" id="360316"/>
    <lineage>
        <taxon>Bacteria</taxon>
        <taxon>Pseudomonadati</taxon>
        <taxon>Pseudomonadota</taxon>
        <taxon>Gammaproteobacteria</taxon>
        <taxon>Methylococcales</taxon>
        <taxon>Crenotrichaceae</taxon>
        <taxon>Crenothrix</taxon>
    </lineage>
</organism>
<dbReference type="PRINTS" id="PR00839">
    <property type="entry name" value="V8PROTEASE"/>
</dbReference>
<evidence type="ECO:0000256" key="6">
    <source>
        <dbReference type="RuleBase" id="RU004296"/>
    </source>
</evidence>
<dbReference type="InterPro" id="IPR009003">
    <property type="entry name" value="Peptidase_S1_PA"/>
</dbReference>
<reference evidence="9" key="1">
    <citation type="submission" date="2017-02" db="EMBL/GenBank/DDBJ databases">
        <authorList>
            <person name="Daims H."/>
        </authorList>
    </citation>
    <scope>NUCLEOTIDE SEQUENCE [LARGE SCALE GENOMIC DNA]</scope>
</reference>
<dbReference type="InterPro" id="IPR001254">
    <property type="entry name" value="Trypsin_dom"/>
</dbReference>
<evidence type="ECO:0000256" key="3">
    <source>
        <dbReference type="ARBA" id="ARBA00022729"/>
    </source>
</evidence>
<feature type="signal peptide" evidence="6">
    <location>
        <begin position="1"/>
        <end position="25"/>
    </location>
</feature>
<dbReference type="InterPro" id="IPR043504">
    <property type="entry name" value="Peptidase_S1_PA_chymotrypsin"/>
</dbReference>
<gene>
    <name evidence="8" type="ORF">CRENPOLYSF1_200058</name>
</gene>
<accession>A0A1R4H6C9</accession>